<dbReference type="FunFam" id="1.20.1250.20:FF:000013">
    <property type="entry name" value="MFS general substrate transporter"/>
    <property type="match status" value="1"/>
</dbReference>
<feature type="transmembrane region" description="Helical" evidence="6">
    <location>
        <begin position="343"/>
        <end position="362"/>
    </location>
</feature>
<feature type="transmembrane region" description="Helical" evidence="6">
    <location>
        <begin position="276"/>
        <end position="301"/>
    </location>
</feature>
<feature type="transmembrane region" description="Helical" evidence="6">
    <location>
        <begin position="115"/>
        <end position="133"/>
    </location>
</feature>
<comment type="caution">
    <text evidence="7">The sequence shown here is derived from an EMBL/GenBank/DDBJ whole genome shotgun (WGS) entry which is preliminary data.</text>
</comment>
<evidence type="ECO:0000313" key="7">
    <source>
        <dbReference type="EMBL" id="ODN87682.1"/>
    </source>
</evidence>
<comment type="subcellular location">
    <subcellularLocation>
        <location evidence="1">Membrane</location>
        <topology evidence="1">Multi-pass membrane protein</topology>
    </subcellularLocation>
</comment>
<dbReference type="PANTHER" id="PTHR43791:SF9">
    <property type="entry name" value="MAJOR FACILITATOR-TYPE TRANSPORTER HXNP"/>
    <property type="match status" value="1"/>
</dbReference>
<reference evidence="7 8" key="1">
    <citation type="submission" date="2016-06" db="EMBL/GenBank/DDBJ databases">
        <title>Evolution of pathogenesis and genome organization in the Tremellales.</title>
        <authorList>
            <person name="Cuomo C."/>
            <person name="Litvintseva A."/>
            <person name="Heitman J."/>
            <person name="Chen Y."/>
            <person name="Sun S."/>
            <person name="Springer D."/>
            <person name="Dromer F."/>
            <person name="Young S."/>
            <person name="Zeng Q."/>
            <person name="Chapman S."/>
            <person name="Gujja S."/>
            <person name="Saif S."/>
            <person name="Birren B."/>
        </authorList>
    </citation>
    <scope>NUCLEOTIDE SEQUENCE [LARGE SCALE GENOMIC DNA]</scope>
    <source>
        <strain evidence="7 8">CBS 7118</strain>
    </source>
</reference>
<feature type="transmembrane region" description="Helical" evidence="6">
    <location>
        <begin position="145"/>
        <end position="163"/>
    </location>
</feature>
<sequence length="493" mass="55244">MSYPDDSKDVFVDENPDTFTSIVEQDILVKYDFTDSENRALVRKLDWHILPYLWWAYIFNSLDRSNVSNAKSDGMTTDLHFPDEGYSLMLTIFLVPFCLLAVPSMMLTRKVGPRWTVPGYMIGWGSMAMINAGCKNFGGVLAVRLLLGAFESGFAASLIYYLTTYYTRGELGKRIAVFYSCNALSGAFSGLIAYGVFQMKSYLHGWQILFLIEGAFTVGFAVVTAVMLPWSIDSARFLSEREKEVGRMRILRDGSSETGTKFDSKAFFEPLKDKRFWAFACIALTYGCASSMAGNFLTQIVGRFGFSTVKTNLYTVAPYITGTIVLLITSYSSDYYRERAFHLASALVWVMAGCLVLVKIPVERVGVGYFAVFLITAGAFTPPVLFHTWHQNNESSEDGRAFRVATFTLLANTGGFVSANIFLDKWSPAYRIPLSITCGLEGLGLILIIGLGVWMRRDNQRRNEQQGVQWGSEDVPTEVLKEGSRNLSYRHFV</sequence>
<accession>A0A1E3IGG1</accession>
<dbReference type="GeneID" id="30196117"/>
<dbReference type="GO" id="GO:0022857">
    <property type="term" value="F:transmembrane transporter activity"/>
    <property type="evidence" value="ECO:0007669"/>
    <property type="project" value="InterPro"/>
</dbReference>
<protein>
    <submittedName>
        <fullName evidence="7">High-affinity nicotinic acid transporter</fullName>
    </submittedName>
</protein>
<gene>
    <name evidence="7" type="ORF">L198_06906</name>
</gene>
<keyword evidence="3 6" id="KW-0812">Transmembrane</keyword>
<evidence type="ECO:0000256" key="1">
    <source>
        <dbReference type="ARBA" id="ARBA00004141"/>
    </source>
</evidence>
<evidence type="ECO:0000256" key="5">
    <source>
        <dbReference type="ARBA" id="ARBA00023136"/>
    </source>
</evidence>
<dbReference type="SUPFAM" id="SSF103473">
    <property type="entry name" value="MFS general substrate transporter"/>
    <property type="match status" value="1"/>
</dbReference>
<keyword evidence="5 6" id="KW-0472">Membrane</keyword>
<dbReference type="RefSeq" id="XP_019029025.1">
    <property type="nucleotide sequence ID" value="XM_019178931.1"/>
</dbReference>
<proteinExistence type="predicted"/>
<dbReference type="EMBL" id="AWGH01000027">
    <property type="protein sequence ID" value="ODN87682.1"/>
    <property type="molecule type" value="Genomic_DNA"/>
</dbReference>
<evidence type="ECO:0000313" key="8">
    <source>
        <dbReference type="Proteomes" id="UP000094819"/>
    </source>
</evidence>
<organism evidence="7 8">
    <name type="scientific">Cryptococcus wingfieldii CBS 7118</name>
    <dbReference type="NCBI Taxonomy" id="1295528"/>
    <lineage>
        <taxon>Eukaryota</taxon>
        <taxon>Fungi</taxon>
        <taxon>Dikarya</taxon>
        <taxon>Basidiomycota</taxon>
        <taxon>Agaricomycotina</taxon>
        <taxon>Tremellomycetes</taxon>
        <taxon>Tremellales</taxon>
        <taxon>Cryptococcaceae</taxon>
        <taxon>Cryptococcus</taxon>
    </lineage>
</organism>
<dbReference type="GO" id="GO:0016020">
    <property type="term" value="C:membrane"/>
    <property type="evidence" value="ECO:0007669"/>
    <property type="project" value="UniProtKB-SubCell"/>
</dbReference>
<dbReference type="Pfam" id="PF07690">
    <property type="entry name" value="MFS_1"/>
    <property type="match status" value="1"/>
</dbReference>
<evidence type="ECO:0000256" key="4">
    <source>
        <dbReference type="ARBA" id="ARBA00022989"/>
    </source>
</evidence>
<name>A0A1E3IGG1_9TREE</name>
<dbReference type="Proteomes" id="UP000094819">
    <property type="component" value="Unassembled WGS sequence"/>
</dbReference>
<feature type="transmembrane region" description="Helical" evidence="6">
    <location>
        <begin position="85"/>
        <end position="103"/>
    </location>
</feature>
<dbReference type="FunFam" id="1.20.1250.20:FF:000188">
    <property type="entry name" value="MFS general substrate transporter"/>
    <property type="match status" value="1"/>
</dbReference>
<feature type="transmembrane region" description="Helical" evidence="6">
    <location>
        <begin position="368"/>
        <end position="389"/>
    </location>
</feature>
<dbReference type="InterPro" id="IPR036259">
    <property type="entry name" value="MFS_trans_sf"/>
</dbReference>
<feature type="transmembrane region" description="Helical" evidence="6">
    <location>
        <begin position="401"/>
        <end position="423"/>
    </location>
</feature>
<evidence type="ECO:0000256" key="2">
    <source>
        <dbReference type="ARBA" id="ARBA00022448"/>
    </source>
</evidence>
<feature type="transmembrane region" description="Helical" evidence="6">
    <location>
        <begin position="175"/>
        <end position="196"/>
    </location>
</feature>
<keyword evidence="4 6" id="KW-1133">Transmembrane helix</keyword>
<dbReference type="AlphaFoldDB" id="A0A1E3IGG1"/>
<evidence type="ECO:0000256" key="3">
    <source>
        <dbReference type="ARBA" id="ARBA00022692"/>
    </source>
</evidence>
<dbReference type="Gene3D" id="1.20.1250.20">
    <property type="entry name" value="MFS general substrate transporter like domains"/>
    <property type="match status" value="2"/>
</dbReference>
<dbReference type="InterPro" id="IPR011701">
    <property type="entry name" value="MFS"/>
</dbReference>
<keyword evidence="8" id="KW-1185">Reference proteome</keyword>
<evidence type="ECO:0000256" key="6">
    <source>
        <dbReference type="SAM" id="Phobius"/>
    </source>
</evidence>
<dbReference type="PANTHER" id="PTHR43791">
    <property type="entry name" value="PERMEASE-RELATED"/>
    <property type="match status" value="1"/>
</dbReference>
<feature type="transmembrane region" description="Helical" evidence="6">
    <location>
        <begin position="208"/>
        <end position="232"/>
    </location>
</feature>
<dbReference type="OrthoDB" id="102559at2759"/>
<feature type="transmembrane region" description="Helical" evidence="6">
    <location>
        <begin position="313"/>
        <end position="331"/>
    </location>
</feature>
<feature type="transmembrane region" description="Helical" evidence="6">
    <location>
        <begin position="429"/>
        <end position="454"/>
    </location>
</feature>
<keyword evidence="2" id="KW-0813">Transport</keyword>